<evidence type="ECO:0000313" key="1">
    <source>
        <dbReference type="EMBL" id="EJK72304.1"/>
    </source>
</evidence>
<evidence type="ECO:0008006" key="3">
    <source>
        <dbReference type="Google" id="ProtNLM"/>
    </source>
</evidence>
<evidence type="ECO:0000313" key="2">
    <source>
        <dbReference type="Proteomes" id="UP000266841"/>
    </source>
</evidence>
<protein>
    <recommendedName>
        <fullName evidence="3">tRNA ligase phosphodiesterase domain-containing protein</fullName>
    </recommendedName>
</protein>
<gene>
    <name evidence="1" type="ORF">THAOC_06180</name>
</gene>
<keyword evidence="2" id="KW-1185">Reference proteome</keyword>
<dbReference type="InterPro" id="IPR038837">
    <property type="entry name" value="tRNA_ligase_1"/>
</dbReference>
<dbReference type="AlphaFoldDB" id="K0T5B2"/>
<reference evidence="1 2" key="1">
    <citation type="journal article" date="2012" name="Genome Biol.">
        <title>Genome and low-iron response of an oceanic diatom adapted to chronic iron limitation.</title>
        <authorList>
            <person name="Lommer M."/>
            <person name="Specht M."/>
            <person name="Roy A.S."/>
            <person name="Kraemer L."/>
            <person name="Andreson R."/>
            <person name="Gutowska M.A."/>
            <person name="Wolf J."/>
            <person name="Bergner S.V."/>
            <person name="Schilhabel M.B."/>
            <person name="Klostermeier U.C."/>
            <person name="Beiko R.G."/>
            <person name="Rosenstiel P."/>
            <person name="Hippler M."/>
            <person name="Laroche J."/>
        </authorList>
    </citation>
    <scope>NUCLEOTIDE SEQUENCE [LARGE SCALE GENOMIC DNA]</scope>
    <source>
        <strain evidence="1 2">CCMP1005</strain>
    </source>
</reference>
<dbReference type="OrthoDB" id="1912039at2759"/>
<dbReference type="EMBL" id="AGNL01006054">
    <property type="protein sequence ID" value="EJK72304.1"/>
    <property type="molecule type" value="Genomic_DNA"/>
</dbReference>
<dbReference type="GO" id="GO:0003972">
    <property type="term" value="F:RNA ligase (ATP) activity"/>
    <property type="evidence" value="ECO:0007669"/>
    <property type="project" value="InterPro"/>
</dbReference>
<accession>K0T5B2</accession>
<dbReference type="PANTHER" id="PTHR35460">
    <property type="entry name" value="TRNA LIGASE 1"/>
    <property type="match status" value="1"/>
</dbReference>
<dbReference type="PANTHER" id="PTHR35460:SF1">
    <property type="entry name" value="TRNA LIGASE 1"/>
    <property type="match status" value="1"/>
</dbReference>
<organism evidence="1 2">
    <name type="scientific">Thalassiosira oceanica</name>
    <name type="common">Marine diatom</name>
    <dbReference type="NCBI Taxonomy" id="159749"/>
    <lineage>
        <taxon>Eukaryota</taxon>
        <taxon>Sar</taxon>
        <taxon>Stramenopiles</taxon>
        <taxon>Ochrophyta</taxon>
        <taxon>Bacillariophyta</taxon>
        <taxon>Coscinodiscophyceae</taxon>
        <taxon>Thalassiosirophycidae</taxon>
        <taxon>Thalassiosirales</taxon>
        <taxon>Thalassiosiraceae</taxon>
        <taxon>Thalassiosira</taxon>
    </lineage>
</organism>
<dbReference type="OMA" id="GKEAPRM"/>
<proteinExistence type="predicted"/>
<sequence length="1186" mass="132191">MDGNKRFKAMECSSPSSISGLRLEAIFHPKFENERPDEDIRGRMLANVDARRGYLEVSLKHSGSLILWSGRQCFYSKNSTGNAFTKTGEILLMQHFARCFGATKWREEYHRCSEFIQRRRLTCSFELVTSILGHHGDLPSRDYLILIAVADRSHGPSGGAAGVGRFYSTRELVKFAHTHRLPHNDVWLFGSAKSCECLFRSYDESRETGTATPVIQSLDQIVSSDASACAKVSSLYPHDAFQGEILEGLVIRYISCNETESSASMNEMRHLSAQSLALLESVPPTLEIKSPTGCYLQSTDLRELATNDNFEEKVDSVLDCFHAQGRRRTHHEMYSASDAVDCQSPDLVAIAETISTESDKSEYDSETRQIAQLIQTLSHLNVNVSYKTIRETTSSDGERLLCIVHVHHDSAFAKYNKHLDENPGMALYRGFSIELLLSNDSDADMEIDCAQAGEVDEGSQTQEKLMLKMKFLPYMVRTFVCRNGLRILQDSGSAAFENFAATQLSRWRVSNAAQKKWMPFFRGWAVYCTAPTSSDLPPLSSKTYLYHLNEFTKRYDSGEFHSVSKETSFHGLIVLVGLVKSKMDTLAQAISKELKCTKIVHDINDVTDKDVLLSTHRTGGGLLCIAAIEEGVGSVRKLARDHEDAIHVIKLDDDDRISLCGDDKQRLQKITGMAVAWKKVKCKLSLELPRQAADQIDLEATVEYLEVNDAAKAAIDKLKASSGDTNLDERPGLVIFFPSMPGTGKSSLCHELTNESLGMGIDRRLLVKEGDQIKGQFYKIVTKEVLNNPASVVIVDKNVPPASFSSIHNLSIGSRSFALPVIFSGMEDTSIGQHTYPFTLKHLAVCISRVLKRDANSHKGKLDSGTKNACLVVVKFYCFYRNLTVERLMSKLRSIGCSQCEELTIPFFAKQEYASEIPGDLQSALEDAVLLQTRRDMKSKEKCGLQDQIEIEARVRSSVKNHQHYIDSLTPALEDAKRQFVTGVARAIATLPEDVSDDTQPSDAKSIKIVSLDFALEDVNSAVQSLESTVPEIKDYFVQREAHRGNDENDKTLSRHITSLHCTYAHASEVSQSSMVSTFEHLIGKTHEAKMTAFLYNEDIAAIELQMAKSGTVPTPVNEFAHITLWCREGVEAYQSNELPSKLEEGEAKCVKFDEPVDICGTFSFGSMSKTLARIDTTLLLQCRVF</sequence>
<dbReference type="eggNOG" id="ENOG502QSM5">
    <property type="taxonomic scope" value="Eukaryota"/>
</dbReference>
<dbReference type="GO" id="GO:0006388">
    <property type="term" value="P:tRNA splicing, via endonucleolytic cleavage and ligation"/>
    <property type="evidence" value="ECO:0007669"/>
    <property type="project" value="InterPro"/>
</dbReference>
<name>K0T5B2_THAOC</name>
<comment type="caution">
    <text evidence="1">The sequence shown here is derived from an EMBL/GenBank/DDBJ whole genome shotgun (WGS) entry which is preliminary data.</text>
</comment>
<dbReference type="Proteomes" id="UP000266841">
    <property type="component" value="Unassembled WGS sequence"/>
</dbReference>